<gene>
    <name evidence="5" type="ORF">Klosneuvirus_3_304</name>
</gene>
<evidence type="ECO:0000259" key="4">
    <source>
        <dbReference type="Pfam" id="PF05118"/>
    </source>
</evidence>
<proteinExistence type="inferred from homology"/>
<dbReference type="InterPro" id="IPR007803">
    <property type="entry name" value="Asp/Arg/Pro-Hydrxlase"/>
</dbReference>
<evidence type="ECO:0000313" key="5">
    <source>
        <dbReference type="EMBL" id="ARF12169.1"/>
    </source>
</evidence>
<dbReference type="Gene3D" id="2.60.120.330">
    <property type="entry name" value="B-lactam Antibiotic, Isopenicillin N Synthase, Chain"/>
    <property type="match status" value="1"/>
</dbReference>
<dbReference type="InterPro" id="IPR027443">
    <property type="entry name" value="IPNS-like_sf"/>
</dbReference>
<organism evidence="5">
    <name type="scientific">Klosneuvirus KNV1</name>
    <dbReference type="NCBI Taxonomy" id="1977640"/>
    <lineage>
        <taxon>Viruses</taxon>
        <taxon>Varidnaviria</taxon>
        <taxon>Bamfordvirae</taxon>
        <taxon>Nucleocytoviricota</taxon>
        <taxon>Megaviricetes</taxon>
        <taxon>Imitervirales</taxon>
        <taxon>Mimiviridae</taxon>
        <taxon>Klosneuvirinae</taxon>
        <taxon>Klosneuvirus</taxon>
    </lineage>
</organism>
<dbReference type="InterPro" id="IPR051821">
    <property type="entry name" value="Asp/Asn_beta-hydroxylase"/>
</dbReference>
<dbReference type="EMBL" id="KY684110">
    <property type="protein sequence ID" value="ARF12169.1"/>
    <property type="molecule type" value="Genomic_DNA"/>
</dbReference>
<reference evidence="5" key="1">
    <citation type="journal article" date="2017" name="Science">
        <title>Giant viruses with an expanded complement of translation system components.</title>
        <authorList>
            <person name="Schulz F."/>
            <person name="Yutin N."/>
            <person name="Ivanova N.N."/>
            <person name="Ortega D.R."/>
            <person name="Lee T.K."/>
            <person name="Vierheilig J."/>
            <person name="Daims H."/>
            <person name="Horn M."/>
            <person name="Wagner M."/>
            <person name="Jensen G.J."/>
            <person name="Kyrpides N.C."/>
            <person name="Koonin E.V."/>
            <person name="Woyke T."/>
        </authorList>
    </citation>
    <scope>NUCLEOTIDE SEQUENCE</scope>
    <source>
        <strain evidence="5">KNV1</strain>
    </source>
</reference>
<accession>A0A1V0SK95</accession>
<evidence type="ECO:0000256" key="1">
    <source>
        <dbReference type="ARBA" id="ARBA00007730"/>
    </source>
</evidence>
<dbReference type="PANTHER" id="PTHR46332:SF5">
    <property type="entry name" value="ASPARTATE BETA-HYDROXYLASE DOMAIN CONTAINING 2"/>
    <property type="match status" value="1"/>
</dbReference>
<comment type="similarity">
    <text evidence="1">Belongs to the aspartyl/asparaginyl beta-hydroxylase family.</text>
</comment>
<evidence type="ECO:0000256" key="2">
    <source>
        <dbReference type="ARBA" id="ARBA00022964"/>
    </source>
</evidence>
<dbReference type="PANTHER" id="PTHR46332">
    <property type="entry name" value="ASPARTATE BETA-HYDROXYLASE DOMAIN-CONTAINING PROTEIN 2"/>
    <property type="match status" value="1"/>
</dbReference>
<dbReference type="GO" id="GO:0051213">
    <property type="term" value="F:dioxygenase activity"/>
    <property type="evidence" value="ECO:0007669"/>
    <property type="project" value="UniProtKB-KW"/>
</dbReference>
<feature type="domain" description="Aspartyl/asparaginy/proline hydroxylase" evidence="4">
    <location>
        <begin position="42"/>
        <end position="213"/>
    </location>
</feature>
<name>A0A1V0SK95_9VIRU</name>
<dbReference type="Pfam" id="PF05118">
    <property type="entry name" value="Asp_Arg_Hydrox"/>
    <property type="match status" value="1"/>
</dbReference>
<sequence>MIYIVLCVLLIIIVGYVYYRYTHKTQLFFTTNDYPELKILEDNWKIIASEIPPFDINKLDEYPKRTRSAWNNEEGKQLADSLKSVWVQGWQGDRIWYNFPLMYHNDVIDRADEICPQTIKLLKQISTIQIAGYSILMPKSKLPIHTDLTGKKHGSMACNFLLTDNNASLYVKDNDFKEHKHKQGNLVVFDSTNKHYADNKDDEIRVILYIDFKTNKFYN</sequence>
<keyword evidence="3" id="KW-0560">Oxidoreductase</keyword>
<keyword evidence="2" id="KW-0223">Dioxygenase</keyword>
<evidence type="ECO:0000256" key="3">
    <source>
        <dbReference type="ARBA" id="ARBA00023002"/>
    </source>
</evidence>
<protein>
    <submittedName>
        <fullName evidence="5">Cupin superfamily aspartyl/asparaginyl beta-hydroxylase</fullName>
    </submittedName>
</protein>